<dbReference type="AlphaFoldDB" id="A0A499V387"/>
<accession>A0A499V387</accession>
<organism evidence="2 3">
    <name type="scientific">Streptomyces antimycoticus</name>
    <dbReference type="NCBI Taxonomy" id="68175"/>
    <lineage>
        <taxon>Bacteria</taxon>
        <taxon>Bacillati</taxon>
        <taxon>Actinomycetota</taxon>
        <taxon>Actinomycetes</taxon>
        <taxon>Kitasatosporales</taxon>
        <taxon>Streptomycetaceae</taxon>
        <taxon>Streptomyces</taxon>
        <taxon>Streptomyces violaceusniger group</taxon>
    </lineage>
</organism>
<feature type="compositionally biased region" description="Pro residues" evidence="1">
    <location>
        <begin position="34"/>
        <end position="46"/>
    </location>
</feature>
<evidence type="ECO:0000256" key="1">
    <source>
        <dbReference type="SAM" id="MobiDB-lite"/>
    </source>
</evidence>
<evidence type="ECO:0000313" key="3">
    <source>
        <dbReference type="Proteomes" id="UP000463951"/>
    </source>
</evidence>
<name>A0A499V387_9ACTN</name>
<protein>
    <submittedName>
        <fullName evidence="2">Uncharacterized protein</fullName>
    </submittedName>
</protein>
<dbReference type="EMBL" id="AP019620">
    <property type="protein sequence ID" value="BBJ47290.1"/>
    <property type="molecule type" value="Genomic_DNA"/>
</dbReference>
<proteinExistence type="predicted"/>
<evidence type="ECO:0000313" key="2">
    <source>
        <dbReference type="EMBL" id="BBJ47290.1"/>
    </source>
</evidence>
<reference evidence="2 3" key="1">
    <citation type="journal article" date="2020" name="Int. J. Syst. Evol. Microbiol.">
        <title>Reclassification of Streptomyces castelarensis and Streptomyces sporoclivatus as later heterotypic synonyms of Streptomyces antimycoticus.</title>
        <authorList>
            <person name="Komaki H."/>
            <person name="Tamura T."/>
        </authorList>
    </citation>
    <scope>NUCLEOTIDE SEQUENCE [LARGE SCALE GENOMIC DNA]</scope>
    <source>
        <strain evidence="2 3">NBRC 100767</strain>
    </source>
</reference>
<dbReference type="Proteomes" id="UP000463951">
    <property type="component" value="Chromosome"/>
</dbReference>
<sequence length="54" mass="5676">MGDDDLDLIHGDQYPGMTVHVAGIIACDRAADRVPPPGGLVRPPPGGLVRDTDR</sequence>
<gene>
    <name evidence="2" type="ORF">SSPO_100080</name>
</gene>
<feature type="region of interest" description="Disordered" evidence="1">
    <location>
        <begin position="32"/>
        <end position="54"/>
    </location>
</feature>